<sequence length="567" mass="64697">MSQAHEFDECRLDITVNDSVWYLRAQDPEHRHKWIDSIELHRSIRDGRRDKAGGHGTVALVPPLMAESGYGSESSLRRHGSMMSLASATSSFSATSTSSFKKGHSLREKLAEMETFRDILCRQVDTLQRYFDGCADASKDELERDKVVDEDEDDFPSTRTNGELVHNNNGSKEKLFQSVSQKEMSGIDFKGEAITFKATTAGILATLSHCIELMVKREDSWQKRLDKEMEKRRRIEDGYKSALNDLKMKSHYGGPDYEEGPNSLINEDEFFDAVEAALDRQDKIEEQSHCEKTRLQRSSPVPSEDLYSSTGSHRYSDKVEEMVQNHMTYSLQDMGGDANWQLVVEEGEMKVYRREVEENGIVLDPLKATHSVKGVTGHEVCNYFWDTTYRNDWESTHHRKLQCRRDLIGKCHHRLSSTQDYNMTPSFTVTNNDIITTLQRVWPASQRDVLYLSAMRKISARDESDPDTWLVCNFSVDHENAQPSSRCVRAKINIGMICQTLVSPPEGDKEISRDNLVCKITYVANVNPGGWAPASVLRAVAKREYPKFLKRFTSYVQEKTAGKPILF</sequence>
<dbReference type="SUPFAM" id="SSF55961">
    <property type="entry name" value="Bet v1-like"/>
    <property type="match status" value="1"/>
</dbReference>
<evidence type="ECO:0000256" key="1">
    <source>
        <dbReference type="SAM" id="MobiDB-lite"/>
    </source>
</evidence>
<evidence type="ECO:0000259" key="2">
    <source>
        <dbReference type="PROSITE" id="PS50003"/>
    </source>
</evidence>
<dbReference type="Gene3D" id="3.30.530.20">
    <property type="match status" value="1"/>
</dbReference>
<accession>A0AA47NA28</accession>
<feature type="region of interest" description="Disordered" evidence="1">
    <location>
        <begin position="284"/>
        <end position="312"/>
    </location>
</feature>
<protein>
    <submittedName>
        <fullName evidence="4">Collagen type IV alpha-3-binding protein</fullName>
    </submittedName>
</protein>
<dbReference type="PROSITE" id="PS50003">
    <property type="entry name" value="PH_DOMAIN"/>
    <property type="match status" value="1"/>
</dbReference>
<dbReference type="GO" id="GO:0005737">
    <property type="term" value="C:cytoplasm"/>
    <property type="evidence" value="ECO:0007669"/>
    <property type="project" value="UniProtKB-ARBA"/>
</dbReference>
<dbReference type="GO" id="GO:0008289">
    <property type="term" value="F:lipid binding"/>
    <property type="evidence" value="ECO:0007669"/>
    <property type="project" value="InterPro"/>
</dbReference>
<name>A0AA47NA28_MERPO</name>
<feature type="domain" description="START" evidence="3">
    <location>
        <begin position="337"/>
        <end position="561"/>
    </location>
</feature>
<evidence type="ECO:0000259" key="3">
    <source>
        <dbReference type="PROSITE" id="PS50848"/>
    </source>
</evidence>
<feature type="compositionally biased region" description="Polar residues" evidence="1">
    <location>
        <begin position="157"/>
        <end position="168"/>
    </location>
</feature>
<evidence type="ECO:0000313" key="4">
    <source>
        <dbReference type="EMBL" id="KAK0155039.1"/>
    </source>
</evidence>
<evidence type="ECO:0000313" key="5">
    <source>
        <dbReference type="Proteomes" id="UP001174136"/>
    </source>
</evidence>
<feature type="compositionally biased region" description="Polar residues" evidence="1">
    <location>
        <begin position="296"/>
        <end position="312"/>
    </location>
</feature>
<dbReference type="Proteomes" id="UP001174136">
    <property type="component" value="Unassembled WGS sequence"/>
</dbReference>
<dbReference type="GO" id="GO:0005581">
    <property type="term" value="C:collagen trimer"/>
    <property type="evidence" value="ECO:0007669"/>
    <property type="project" value="UniProtKB-KW"/>
</dbReference>
<reference evidence="4" key="1">
    <citation type="journal article" date="2023" name="Front. Mar. Sci.">
        <title>A new Merluccius polli reference genome to investigate the effects of global change in West African waters.</title>
        <authorList>
            <person name="Mateo J.L."/>
            <person name="Blanco-Fernandez C."/>
            <person name="Garcia-Vazquez E."/>
            <person name="Machado-Schiaffino G."/>
        </authorList>
    </citation>
    <scope>NUCLEOTIDE SEQUENCE</scope>
    <source>
        <strain evidence="4">C29</strain>
        <tissue evidence="4">Fin</tissue>
    </source>
</reference>
<dbReference type="EMBL" id="JAOPHQ010000309">
    <property type="protein sequence ID" value="KAK0155039.1"/>
    <property type="molecule type" value="Genomic_DNA"/>
</dbReference>
<dbReference type="SMART" id="SM00234">
    <property type="entry name" value="START"/>
    <property type="match status" value="1"/>
</dbReference>
<gene>
    <name evidence="4" type="primary">COL4A3BP_1</name>
    <name evidence="4" type="ORF">N1851_002657</name>
</gene>
<dbReference type="Pfam" id="PF01852">
    <property type="entry name" value="START"/>
    <property type="match status" value="1"/>
</dbReference>
<proteinExistence type="predicted"/>
<comment type="caution">
    <text evidence="4">The sequence shown here is derived from an EMBL/GenBank/DDBJ whole genome shotgun (WGS) entry which is preliminary data.</text>
</comment>
<dbReference type="PANTHER" id="PTHR19308">
    <property type="entry name" value="PHOSPHATIDYLCHOLINE TRANSFER PROTEIN"/>
    <property type="match status" value="1"/>
</dbReference>
<dbReference type="InterPro" id="IPR002913">
    <property type="entry name" value="START_lipid-bd_dom"/>
</dbReference>
<dbReference type="InterPro" id="IPR001849">
    <property type="entry name" value="PH_domain"/>
</dbReference>
<dbReference type="PANTHER" id="PTHR19308:SF53">
    <property type="entry name" value="CERAMIDE TRANSFER PROTEIN"/>
    <property type="match status" value="1"/>
</dbReference>
<keyword evidence="4" id="KW-0176">Collagen</keyword>
<keyword evidence="5" id="KW-1185">Reference proteome</keyword>
<dbReference type="PROSITE" id="PS50848">
    <property type="entry name" value="START"/>
    <property type="match status" value="1"/>
</dbReference>
<dbReference type="InterPro" id="IPR023393">
    <property type="entry name" value="START-like_dom_sf"/>
</dbReference>
<dbReference type="GO" id="GO:0035621">
    <property type="term" value="P:ER to Golgi ceramide transport"/>
    <property type="evidence" value="ECO:0007669"/>
    <property type="project" value="TreeGrafter"/>
</dbReference>
<feature type="region of interest" description="Disordered" evidence="1">
    <location>
        <begin position="142"/>
        <end position="168"/>
    </location>
</feature>
<organism evidence="4 5">
    <name type="scientific">Merluccius polli</name>
    <name type="common">Benguela hake</name>
    <name type="synonym">Merluccius cadenati</name>
    <dbReference type="NCBI Taxonomy" id="89951"/>
    <lineage>
        <taxon>Eukaryota</taxon>
        <taxon>Metazoa</taxon>
        <taxon>Chordata</taxon>
        <taxon>Craniata</taxon>
        <taxon>Vertebrata</taxon>
        <taxon>Euteleostomi</taxon>
        <taxon>Actinopterygii</taxon>
        <taxon>Neopterygii</taxon>
        <taxon>Teleostei</taxon>
        <taxon>Neoteleostei</taxon>
        <taxon>Acanthomorphata</taxon>
        <taxon>Zeiogadaria</taxon>
        <taxon>Gadariae</taxon>
        <taxon>Gadiformes</taxon>
        <taxon>Gadoidei</taxon>
        <taxon>Merlucciidae</taxon>
        <taxon>Merluccius</taxon>
    </lineage>
</organism>
<feature type="domain" description="PH" evidence="2">
    <location>
        <begin position="1"/>
        <end position="43"/>
    </location>
</feature>
<feature type="compositionally biased region" description="Basic and acidic residues" evidence="1">
    <location>
        <begin position="284"/>
        <end position="294"/>
    </location>
</feature>
<dbReference type="AlphaFoldDB" id="A0AA47NA28"/>
<dbReference type="InterPro" id="IPR051213">
    <property type="entry name" value="START_lipid_transfer"/>
</dbReference>